<dbReference type="InterPro" id="IPR037191">
    <property type="entry name" value="VPS9_dom_sf"/>
</dbReference>
<evidence type="ECO:0000313" key="3">
    <source>
        <dbReference type="RefSeq" id="XP_017775391.1"/>
    </source>
</evidence>
<accession>A0ABM1MLE1</accession>
<keyword evidence="2" id="KW-1185">Reference proteome</keyword>
<dbReference type="PANTHER" id="PTHR24170">
    <property type="entry name" value="ANKYRIN REPEAT DOMAIN-CONTAINING PROTEIN 27"/>
    <property type="match status" value="1"/>
</dbReference>
<organism evidence="2 3">
    <name type="scientific">Nicrophorus vespilloides</name>
    <name type="common">Boreal carrion beetle</name>
    <dbReference type="NCBI Taxonomy" id="110193"/>
    <lineage>
        <taxon>Eukaryota</taxon>
        <taxon>Metazoa</taxon>
        <taxon>Ecdysozoa</taxon>
        <taxon>Arthropoda</taxon>
        <taxon>Hexapoda</taxon>
        <taxon>Insecta</taxon>
        <taxon>Pterygota</taxon>
        <taxon>Neoptera</taxon>
        <taxon>Endopterygota</taxon>
        <taxon>Coleoptera</taxon>
        <taxon>Polyphaga</taxon>
        <taxon>Staphyliniformia</taxon>
        <taxon>Silphidae</taxon>
        <taxon>Nicrophorinae</taxon>
        <taxon>Nicrophorus</taxon>
    </lineage>
</organism>
<dbReference type="Pfam" id="PF02204">
    <property type="entry name" value="VPS9"/>
    <property type="match status" value="1"/>
</dbReference>
<dbReference type="PROSITE" id="PS51205">
    <property type="entry name" value="VPS9"/>
    <property type="match status" value="1"/>
</dbReference>
<sequence>MDDGEMCSYEEALEFLLINYPELTIQIDYALDHKSTPVSIHDAKLMVKEAKDLMLDDGLDVMECFIIHRLHDKIMSGLYSIYNVEDAKVFEICKAFNRRDLSLELPRACKHLDIPVPASIVELASLDGRRTPQEKMQCLCSCYDLIYAELKMALIETFEDDAHWIPCLNNVDVVPVIIKVIIAAKPKHLYSNLVFIQGFLLGHQSTTAEFILQQFELAYNHLKCYTLGKQGAAMVTNELDQRQFHEMVTNTAEMNSNTVNGFKMRRIAELINQSHKQGDQII</sequence>
<feature type="domain" description="VPS9" evidence="1">
    <location>
        <begin position="80"/>
        <end position="231"/>
    </location>
</feature>
<protein>
    <submittedName>
        <fullName evidence="3">Uncharacterized protein LOC108561825 isoform X1</fullName>
    </submittedName>
</protein>
<proteinExistence type="predicted"/>
<dbReference type="InterPro" id="IPR051248">
    <property type="entry name" value="UPF0507/Ank_repeat_27"/>
</dbReference>
<evidence type="ECO:0000259" key="1">
    <source>
        <dbReference type="PROSITE" id="PS51205"/>
    </source>
</evidence>
<name>A0ABM1MLE1_NICVS</name>
<dbReference type="GeneID" id="108561825"/>
<dbReference type="Proteomes" id="UP000695000">
    <property type="component" value="Unplaced"/>
</dbReference>
<evidence type="ECO:0000313" key="2">
    <source>
        <dbReference type="Proteomes" id="UP000695000"/>
    </source>
</evidence>
<dbReference type="PANTHER" id="PTHR24170:SF1">
    <property type="entry name" value="DOMAIN PROTEIN, PUTATIVE (AFU_ORTHOLOGUE AFUA_1G09870)-RELATED"/>
    <property type="match status" value="1"/>
</dbReference>
<dbReference type="InterPro" id="IPR003123">
    <property type="entry name" value="VPS9"/>
</dbReference>
<dbReference type="RefSeq" id="XP_017775391.1">
    <property type="nucleotide sequence ID" value="XM_017919902.1"/>
</dbReference>
<reference evidence="3" key="1">
    <citation type="submission" date="2025-08" db="UniProtKB">
        <authorList>
            <consortium name="RefSeq"/>
        </authorList>
    </citation>
    <scope>IDENTIFICATION</scope>
    <source>
        <tissue evidence="3">Whole Larva</tissue>
    </source>
</reference>
<gene>
    <name evidence="3" type="primary">LOC108561825</name>
</gene>
<dbReference type="SUPFAM" id="SSF109993">
    <property type="entry name" value="VPS9 domain"/>
    <property type="match status" value="1"/>
</dbReference>
<dbReference type="Gene3D" id="1.20.1050.80">
    <property type="entry name" value="VPS9 domain"/>
    <property type="match status" value="1"/>
</dbReference>